<proteinExistence type="predicted"/>
<dbReference type="Proteomes" id="UP000186720">
    <property type="component" value="Unassembled WGS sequence"/>
</dbReference>
<reference evidence="1 2" key="1">
    <citation type="submission" date="2016-11" db="EMBL/GenBank/DDBJ databases">
        <title>Whole Genome Sequencing of Mucilaginibacter polytrichastri RG4-7(T) isolated from the moss sample.</title>
        <authorList>
            <person name="Li Y."/>
        </authorList>
    </citation>
    <scope>NUCLEOTIDE SEQUENCE [LARGE SCALE GENOMIC DNA]</scope>
    <source>
        <strain evidence="1 2">RG4-7</strain>
    </source>
</reference>
<protein>
    <submittedName>
        <fullName evidence="1">Uncharacterized protein</fullName>
    </submittedName>
</protein>
<dbReference type="STRING" id="1302689.RG47T_4772"/>
<comment type="caution">
    <text evidence="1">The sequence shown here is derived from an EMBL/GenBank/DDBJ whole genome shotgun (WGS) entry which is preliminary data.</text>
</comment>
<evidence type="ECO:0000313" key="2">
    <source>
        <dbReference type="Proteomes" id="UP000186720"/>
    </source>
</evidence>
<evidence type="ECO:0000313" key="1">
    <source>
        <dbReference type="EMBL" id="OKS89288.1"/>
    </source>
</evidence>
<sequence length="46" mass="5188">MPDAFSVNDLVDELMLLQNVEKARVQAKSREASVDVHVERAVFAMQ</sequence>
<accession>A0A1Q6A5K7</accession>
<name>A0A1Q6A5K7_9SPHI</name>
<dbReference type="EMBL" id="MPPL01000001">
    <property type="protein sequence ID" value="OKS89288.1"/>
    <property type="molecule type" value="Genomic_DNA"/>
</dbReference>
<gene>
    <name evidence="1" type="ORF">RG47T_4772</name>
</gene>
<dbReference type="AlphaFoldDB" id="A0A1Q6A5K7"/>
<keyword evidence="2" id="KW-1185">Reference proteome</keyword>
<organism evidence="1 2">
    <name type="scientific">Mucilaginibacter polytrichastri</name>
    <dbReference type="NCBI Taxonomy" id="1302689"/>
    <lineage>
        <taxon>Bacteria</taxon>
        <taxon>Pseudomonadati</taxon>
        <taxon>Bacteroidota</taxon>
        <taxon>Sphingobacteriia</taxon>
        <taxon>Sphingobacteriales</taxon>
        <taxon>Sphingobacteriaceae</taxon>
        <taxon>Mucilaginibacter</taxon>
    </lineage>
</organism>